<evidence type="ECO:0000313" key="8">
    <source>
        <dbReference type="Proteomes" id="UP000594261"/>
    </source>
</evidence>
<proteinExistence type="inferred from homology"/>
<dbReference type="Proteomes" id="UP000594261">
    <property type="component" value="Chromosome 9"/>
</dbReference>
<dbReference type="EMBL" id="LRBV02000009">
    <property type="status" value="NOT_ANNOTATED_CDS"/>
    <property type="molecule type" value="Genomic_DNA"/>
</dbReference>
<reference evidence="7 8" key="1">
    <citation type="journal article" date="2016" name="G3 (Bethesda)">
        <title>First Draft Assembly and Annotation of the Genome of a California Endemic Oak Quercus lobata Nee (Fagaceae).</title>
        <authorList>
            <person name="Sork V.L."/>
            <person name="Fitz-Gibbon S.T."/>
            <person name="Puiu D."/>
            <person name="Crepeau M."/>
            <person name="Gugger P.F."/>
            <person name="Sherman R."/>
            <person name="Stevens K."/>
            <person name="Langley C.H."/>
            <person name="Pellegrini M."/>
            <person name="Salzberg S.L."/>
        </authorList>
    </citation>
    <scope>NUCLEOTIDE SEQUENCE [LARGE SCALE GENOMIC DNA]</scope>
    <source>
        <strain evidence="7 8">cv. SW786</strain>
    </source>
</reference>
<evidence type="ECO:0000256" key="3">
    <source>
        <dbReference type="ARBA" id="ARBA00022896"/>
    </source>
</evidence>
<dbReference type="PANTHER" id="PTHR47991">
    <property type="entry name" value="OXOGLUTARATE/IRON-DEPENDENT DIOXYGENASE"/>
    <property type="match status" value="1"/>
</dbReference>
<evidence type="ECO:0000259" key="6">
    <source>
        <dbReference type="PROSITE" id="PS51471"/>
    </source>
</evidence>
<evidence type="ECO:0000256" key="5">
    <source>
        <dbReference type="RuleBase" id="RU003682"/>
    </source>
</evidence>
<evidence type="ECO:0000313" key="7">
    <source>
        <dbReference type="EnsemblPlants" id="QL09p040576:mrna"/>
    </source>
</evidence>
<dbReference type="OMA" id="DNIMEPA"/>
<sequence length="343" mass="38251">MLSFFKNLWKLLKDLYKLLVADTLFTPQPFLFPYRSELQVMEHLVSSWCNDRSLPESYILPPEKRPGKLTVPLANNIPVIDLGGHDQTDLIQQILEACQEFGFFQVINHGVPSNLMDEAMSVFKEFHALSGKDKAIETSKDPNKSCFIYTSRANYATEKEVVGPYTAEVRKLGFRILEFISQGLGISLDGLVGNQTLLVNHYPPCPDPSLTLGLGKHMDPVVINILLQSDVYGLQVFKDEEWIVVEPIPNAFVVNIGYPLQIISNGKLKGAEHRVVTNSNVARTTASYFLSPSNETLIEPAKSLVDASHLALYKSLPYKDFLIKYVAASTDSKALEEALSTTV</sequence>
<dbReference type="EnsemblPlants" id="QL09p040576:mrna">
    <property type="protein sequence ID" value="QL09p040576:mrna"/>
    <property type="gene ID" value="QL09p040576"/>
</dbReference>
<dbReference type="InterPro" id="IPR027443">
    <property type="entry name" value="IPNS-like_sf"/>
</dbReference>
<dbReference type="InterPro" id="IPR044861">
    <property type="entry name" value="IPNS-like_FE2OG_OXY"/>
</dbReference>
<feature type="domain" description="Fe2OG dioxygenase" evidence="6">
    <location>
        <begin position="193"/>
        <end position="292"/>
    </location>
</feature>
<reference evidence="7" key="2">
    <citation type="submission" date="2021-01" db="UniProtKB">
        <authorList>
            <consortium name="EnsemblPlants"/>
        </authorList>
    </citation>
    <scope>IDENTIFICATION</scope>
</reference>
<dbReference type="InParanoid" id="A0A7N2MJW8"/>
<organism evidence="7 8">
    <name type="scientific">Quercus lobata</name>
    <name type="common">Valley oak</name>
    <dbReference type="NCBI Taxonomy" id="97700"/>
    <lineage>
        <taxon>Eukaryota</taxon>
        <taxon>Viridiplantae</taxon>
        <taxon>Streptophyta</taxon>
        <taxon>Embryophyta</taxon>
        <taxon>Tracheophyta</taxon>
        <taxon>Spermatophyta</taxon>
        <taxon>Magnoliopsida</taxon>
        <taxon>eudicotyledons</taxon>
        <taxon>Gunneridae</taxon>
        <taxon>Pentapetalae</taxon>
        <taxon>rosids</taxon>
        <taxon>fabids</taxon>
        <taxon>Fagales</taxon>
        <taxon>Fagaceae</taxon>
        <taxon>Quercus</taxon>
    </lineage>
</organism>
<dbReference type="AlphaFoldDB" id="A0A7N2MJW8"/>
<dbReference type="PROSITE" id="PS51471">
    <property type="entry name" value="FE2OG_OXY"/>
    <property type="match status" value="1"/>
</dbReference>
<keyword evidence="8" id="KW-1185">Reference proteome</keyword>
<keyword evidence="3" id="KW-0847">Vitamin C</keyword>
<keyword evidence="2 5" id="KW-0479">Metal-binding</keyword>
<evidence type="ECO:0000256" key="2">
    <source>
        <dbReference type="ARBA" id="ARBA00022723"/>
    </source>
</evidence>
<comment type="similarity">
    <text evidence="1 5">Belongs to the iron/ascorbate-dependent oxidoreductase family.</text>
</comment>
<name>A0A7N2MJW8_QUELO</name>
<dbReference type="InterPro" id="IPR050295">
    <property type="entry name" value="Plant_2OG-oxidoreductases"/>
</dbReference>
<dbReference type="GO" id="GO:0046872">
    <property type="term" value="F:metal ion binding"/>
    <property type="evidence" value="ECO:0007669"/>
    <property type="project" value="UniProtKB-KW"/>
</dbReference>
<dbReference type="Gene3D" id="2.60.120.330">
    <property type="entry name" value="B-lactam Antibiotic, Isopenicillin N Synthase, Chain"/>
    <property type="match status" value="1"/>
</dbReference>
<evidence type="ECO:0000256" key="4">
    <source>
        <dbReference type="ARBA" id="ARBA00023004"/>
    </source>
</evidence>
<accession>A0A7N2MJW8</accession>
<dbReference type="InterPro" id="IPR005123">
    <property type="entry name" value="Oxoglu/Fe-dep_dioxygenase_dom"/>
</dbReference>
<evidence type="ECO:0000256" key="1">
    <source>
        <dbReference type="ARBA" id="ARBA00008056"/>
    </source>
</evidence>
<dbReference type="Pfam" id="PF14226">
    <property type="entry name" value="DIOX_N"/>
    <property type="match status" value="1"/>
</dbReference>
<dbReference type="InterPro" id="IPR026992">
    <property type="entry name" value="DIOX_N"/>
</dbReference>
<dbReference type="GO" id="GO:0016491">
    <property type="term" value="F:oxidoreductase activity"/>
    <property type="evidence" value="ECO:0007669"/>
    <property type="project" value="UniProtKB-KW"/>
</dbReference>
<keyword evidence="4 5" id="KW-0408">Iron</keyword>
<keyword evidence="5" id="KW-0560">Oxidoreductase</keyword>
<dbReference type="GO" id="GO:0031418">
    <property type="term" value="F:L-ascorbic acid binding"/>
    <property type="evidence" value="ECO:0007669"/>
    <property type="project" value="UniProtKB-KW"/>
</dbReference>
<dbReference type="SUPFAM" id="SSF51197">
    <property type="entry name" value="Clavaminate synthase-like"/>
    <property type="match status" value="1"/>
</dbReference>
<dbReference type="Pfam" id="PF03171">
    <property type="entry name" value="2OG-FeII_Oxy"/>
    <property type="match status" value="1"/>
</dbReference>
<protein>
    <recommendedName>
        <fullName evidence="6">Fe2OG dioxygenase domain-containing protein</fullName>
    </recommendedName>
</protein>
<dbReference type="Gramene" id="QL09p040576:mrna">
    <property type="protein sequence ID" value="QL09p040576:mrna"/>
    <property type="gene ID" value="QL09p040576"/>
</dbReference>